<protein>
    <submittedName>
        <fullName evidence="1">Uncharacterized protein</fullName>
    </submittedName>
</protein>
<gene>
    <name evidence="1" type="ORF">Patl1_33072</name>
</gene>
<evidence type="ECO:0000313" key="1">
    <source>
        <dbReference type="EMBL" id="KAJ0088209.1"/>
    </source>
</evidence>
<dbReference type="EMBL" id="CM047905">
    <property type="protein sequence ID" value="KAJ0088209.1"/>
    <property type="molecule type" value="Genomic_DNA"/>
</dbReference>
<sequence length="243" mass="27701">MYAKSGLIRASQQNFERNHTGDRDQATWKAKIAGYTQNGLVEEAFITFRQMLEQNVTPSVVNIAPVLPACNPMGNIELAIWASNFMDFLSPICWTKMSSALSLFRRMQECYIEPDAVTFVAVLSACSYADLVDEGLQIFELIESKYKIQPSTEHYCCVVDMLGNWENVDKVRKEVRERGLRKEVGCSWIDTGGYVNRFTSKDQEHPQSDEIYEKLEGLAMEMKNAGYRANRSSNLDVMSQFNE</sequence>
<keyword evidence="2" id="KW-1185">Reference proteome</keyword>
<name>A0ACC1AND6_9ROSI</name>
<dbReference type="Proteomes" id="UP001164250">
    <property type="component" value="Chromosome 9"/>
</dbReference>
<evidence type="ECO:0000313" key="2">
    <source>
        <dbReference type="Proteomes" id="UP001164250"/>
    </source>
</evidence>
<comment type="caution">
    <text evidence="1">The sequence shown here is derived from an EMBL/GenBank/DDBJ whole genome shotgun (WGS) entry which is preliminary data.</text>
</comment>
<organism evidence="1 2">
    <name type="scientific">Pistacia atlantica</name>
    <dbReference type="NCBI Taxonomy" id="434234"/>
    <lineage>
        <taxon>Eukaryota</taxon>
        <taxon>Viridiplantae</taxon>
        <taxon>Streptophyta</taxon>
        <taxon>Embryophyta</taxon>
        <taxon>Tracheophyta</taxon>
        <taxon>Spermatophyta</taxon>
        <taxon>Magnoliopsida</taxon>
        <taxon>eudicotyledons</taxon>
        <taxon>Gunneridae</taxon>
        <taxon>Pentapetalae</taxon>
        <taxon>rosids</taxon>
        <taxon>malvids</taxon>
        <taxon>Sapindales</taxon>
        <taxon>Anacardiaceae</taxon>
        <taxon>Pistacia</taxon>
    </lineage>
</organism>
<reference evidence="2" key="1">
    <citation type="journal article" date="2023" name="G3 (Bethesda)">
        <title>Genome assembly and association tests identify interacting loci associated with vigor, precocity, and sex in interspecific pistachio rootstocks.</title>
        <authorList>
            <person name="Palmer W."/>
            <person name="Jacygrad E."/>
            <person name="Sagayaradj S."/>
            <person name="Cavanaugh K."/>
            <person name="Han R."/>
            <person name="Bertier L."/>
            <person name="Beede B."/>
            <person name="Kafkas S."/>
            <person name="Golino D."/>
            <person name="Preece J."/>
            <person name="Michelmore R."/>
        </authorList>
    </citation>
    <scope>NUCLEOTIDE SEQUENCE [LARGE SCALE GENOMIC DNA]</scope>
</reference>
<accession>A0ACC1AND6</accession>
<proteinExistence type="predicted"/>